<feature type="region of interest" description="Disordered" evidence="1">
    <location>
        <begin position="15"/>
        <end position="34"/>
    </location>
</feature>
<reference evidence="2 3" key="1">
    <citation type="submission" date="2018-02" db="EMBL/GenBank/DDBJ databases">
        <title>FDA/CDC Antimicrobial Resistant Isolate Bank Genome Sequencing.</title>
        <authorList>
            <person name="Benahmed F.H."/>
            <person name="Lutgring J.D."/>
            <person name="Yoo B."/>
            <person name="Machado M."/>
            <person name="Brown A."/>
            <person name="McAllister G."/>
            <person name="Perry A."/>
            <person name="Halpin A.L."/>
            <person name="Vavikolanu K."/>
            <person name="Ott S."/>
            <person name="Zhao X."/>
            <person name="Tallon L.J."/>
            <person name="Sadzewicz L."/>
            <person name="Aluvathingal J."/>
            <person name="Nadendla S."/>
            <person name="Voskania-kordi A."/>
            <person name="Simonyan V."/>
            <person name="Patel J."/>
            <person name="Shawar R.M."/>
        </authorList>
    </citation>
    <scope>NUCLEOTIDE SEQUENCE [LARGE SCALE GENOMIC DNA]</scope>
    <source>
        <strain evidence="2 3">AR_0356</strain>
    </source>
</reference>
<evidence type="ECO:0000256" key="1">
    <source>
        <dbReference type="SAM" id="MobiDB-lite"/>
    </source>
</evidence>
<name>A0A2R3J385_9PSED</name>
<accession>A0A2R3J385</accession>
<evidence type="ECO:0000313" key="2">
    <source>
        <dbReference type="EMBL" id="AVK08628.1"/>
    </source>
</evidence>
<evidence type="ECO:0000313" key="3">
    <source>
        <dbReference type="Proteomes" id="UP000238390"/>
    </source>
</evidence>
<dbReference type="AlphaFoldDB" id="A0A2R3J385"/>
<protein>
    <submittedName>
        <fullName evidence="2">Uncharacterized protein</fullName>
    </submittedName>
</protein>
<organism evidence="2 3">
    <name type="scientific">Pseudomonas paraeruginosa</name>
    <dbReference type="NCBI Taxonomy" id="2994495"/>
    <lineage>
        <taxon>Bacteria</taxon>
        <taxon>Pseudomonadati</taxon>
        <taxon>Pseudomonadota</taxon>
        <taxon>Gammaproteobacteria</taxon>
        <taxon>Pseudomonadales</taxon>
        <taxon>Pseudomonadaceae</taxon>
        <taxon>Pseudomonas</taxon>
    </lineage>
</organism>
<proteinExistence type="predicted"/>
<dbReference type="EMBL" id="CP027169">
    <property type="protein sequence ID" value="AVK08628.1"/>
    <property type="molecule type" value="Genomic_DNA"/>
</dbReference>
<dbReference type="Proteomes" id="UP000238390">
    <property type="component" value="Chromosome"/>
</dbReference>
<gene>
    <name evidence="2" type="ORF">CSB93_6505</name>
</gene>
<feature type="compositionally biased region" description="Low complexity" evidence="1">
    <location>
        <begin position="22"/>
        <end position="34"/>
    </location>
</feature>
<sequence length="50" mass="5091">MRIAQGLAGIRYRGRRGRGAETGEQQRQAGKAGAVAGQGLVAGWPVGGGR</sequence>
<keyword evidence="3" id="KW-1185">Reference proteome</keyword>